<dbReference type="GO" id="GO:0005886">
    <property type="term" value="C:plasma membrane"/>
    <property type="evidence" value="ECO:0007669"/>
    <property type="project" value="UniProtKB-SubCell"/>
</dbReference>
<dbReference type="PROSITE" id="PS50928">
    <property type="entry name" value="ABC_TM1"/>
    <property type="match status" value="1"/>
</dbReference>
<evidence type="ECO:0000256" key="1">
    <source>
        <dbReference type="ARBA" id="ARBA00004651"/>
    </source>
</evidence>
<dbReference type="PANTHER" id="PTHR30193:SF37">
    <property type="entry name" value="INNER MEMBRANE ABC TRANSPORTER PERMEASE PROTEIN YCJO"/>
    <property type="match status" value="1"/>
</dbReference>
<proteinExistence type="inferred from homology"/>
<dbReference type="Pfam" id="PF00528">
    <property type="entry name" value="BPD_transp_1"/>
    <property type="match status" value="1"/>
</dbReference>
<dbReference type="InterPro" id="IPR000515">
    <property type="entry name" value="MetI-like"/>
</dbReference>
<reference evidence="9" key="2">
    <citation type="submission" date="2021-04" db="EMBL/GenBank/DDBJ databases">
        <authorList>
            <person name="Gilroy R."/>
        </authorList>
    </citation>
    <scope>NUCLEOTIDE SEQUENCE</scope>
    <source>
        <strain evidence="9">ChiSjej1B19-5720</strain>
    </source>
</reference>
<feature type="domain" description="ABC transmembrane type-1" evidence="8">
    <location>
        <begin position="64"/>
        <end position="275"/>
    </location>
</feature>
<evidence type="ECO:0000259" key="8">
    <source>
        <dbReference type="PROSITE" id="PS50928"/>
    </source>
</evidence>
<dbReference type="Proteomes" id="UP000823842">
    <property type="component" value="Unassembled WGS sequence"/>
</dbReference>
<keyword evidence="4 7" id="KW-0812">Transmembrane</keyword>
<dbReference type="InterPro" id="IPR051393">
    <property type="entry name" value="ABC_transporter_permease"/>
</dbReference>
<evidence type="ECO:0000256" key="2">
    <source>
        <dbReference type="ARBA" id="ARBA00022448"/>
    </source>
</evidence>
<evidence type="ECO:0000256" key="3">
    <source>
        <dbReference type="ARBA" id="ARBA00022475"/>
    </source>
</evidence>
<name>A0A9D2LSZ1_9FIRM</name>
<accession>A0A9D2LSZ1</accession>
<feature type="transmembrane region" description="Helical" evidence="7">
    <location>
        <begin position="12"/>
        <end position="35"/>
    </location>
</feature>
<feature type="transmembrane region" description="Helical" evidence="7">
    <location>
        <begin position="249"/>
        <end position="273"/>
    </location>
</feature>
<reference evidence="9" key="1">
    <citation type="journal article" date="2021" name="PeerJ">
        <title>Extensive microbial diversity within the chicken gut microbiome revealed by metagenomics and culture.</title>
        <authorList>
            <person name="Gilroy R."/>
            <person name="Ravi A."/>
            <person name="Getino M."/>
            <person name="Pursley I."/>
            <person name="Horton D.L."/>
            <person name="Alikhan N.F."/>
            <person name="Baker D."/>
            <person name="Gharbi K."/>
            <person name="Hall N."/>
            <person name="Watson M."/>
            <person name="Adriaenssens E.M."/>
            <person name="Foster-Nyarko E."/>
            <person name="Jarju S."/>
            <person name="Secka A."/>
            <person name="Antonio M."/>
            <person name="Oren A."/>
            <person name="Chaudhuri R.R."/>
            <person name="La Ragione R."/>
            <person name="Hildebrand F."/>
            <person name="Pallen M.J."/>
        </authorList>
    </citation>
    <scope>NUCLEOTIDE SEQUENCE</scope>
    <source>
        <strain evidence="9">ChiSjej1B19-5720</strain>
    </source>
</reference>
<keyword evidence="2 7" id="KW-0813">Transport</keyword>
<evidence type="ECO:0000256" key="6">
    <source>
        <dbReference type="ARBA" id="ARBA00023136"/>
    </source>
</evidence>
<feature type="transmembrane region" description="Helical" evidence="7">
    <location>
        <begin position="102"/>
        <end position="121"/>
    </location>
</feature>
<comment type="caution">
    <text evidence="9">The sequence shown here is derived from an EMBL/GenBank/DDBJ whole genome shotgun (WGS) entry which is preliminary data.</text>
</comment>
<evidence type="ECO:0000313" key="10">
    <source>
        <dbReference type="Proteomes" id="UP000823842"/>
    </source>
</evidence>
<comment type="subcellular location">
    <subcellularLocation>
        <location evidence="1 7">Cell membrane</location>
        <topology evidence="1 7">Multi-pass membrane protein</topology>
    </subcellularLocation>
</comment>
<evidence type="ECO:0000313" key="9">
    <source>
        <dbReference type="EMBL" id="HJB28524.1"/>
    </source>
</evidence>
<dbReference type="SUPFAM" id="SSF161098">
    <property type="entry name" value="MetI-like"/>
    <property type="match status" value="1"/>
</dbReference>
<dbReference type="InterPro" id="IPR035906">
    <property type="entry name" value="MetI-like_sf"/>
</dbReference>
<dbReference type="PANTHER" id="PTHR30193">
    <property type="entry name" value="ABC TRANSPORTER PERMEASE PROTEIN"/>
    <property type="match status" value="1"/>
</dbReference>
<dbReference type="AlphaFoldDB" id="A0A9D2LSZ1"/>
<organism evidence="9 10">
    <name type="scientific">Candidatus Blautia faecavium</name>
    <dbReference type="NCBI Taxonomy" id="2838487"/>
    <lineage>
        <taxon>Bacteria</taxon>
        <taxon>Bacillati</taxon>
        <taxon>Bacillota</taxon>
        <taxon>Clostridia</taxon>
        <taxon>Lachnospirales</taxon>
        <taxon>Lachnospiraceae</taxon>
        <taxon>Blautia</taxon>
    </lineage>
</organism>
<gene>
    <name evidence="9" type="ORF">IAA06_06985</name>
</gene>
<protein>
    <submittedName>
        <fullName evidence="9">Sugar ABC transporter permease</fullName>
    </submittedName>
</protein>
<evidence type="ECO:0000256" key="4">
    <source>
        <dbReference type="ARBA" id="ARBA00022692"/>
    </source>
</evidence>
<evidence type="ECO:0000256" key="5">
    <source>
        <dbReference type="ARBA" id="ARBA00022989"/>
    </source>
</evidence>
<evidence type="ECO:0000256" key="7">
    <source>
        <dbReference type="RuleBase" id="RU363032"/>
    </source>
</evidence>
<keyword evidence="6 7" id="KW-0472">Membrane</keyword>
<dbReference type="CDD" id="cd06261">
    <property type="entry name" value="TM_PBP2"/>
    <property type="match status" value="1"/>
</dbReference>
<feature type="transmembrane region" description="Helical" evidence="7">
    <location>
        <begin position="149"/>
        <end position="172"/>
    </location>
</feature>
<sequence length="286" mass="31555">MNKKKIYTNWFLVPAVAIFVIFFIVPMVTSLFFSLTIWDLQTFTFCGFDNYVTFFGERSLNISVVNTLIYAVLTSGLKVIFAFFIALFLTSKIKTKTFIRSLVFFPNLVSAVAVGIIWKALMHPSKGLINTLLAVIGIDGPNWLGETGIALFSVIFVDVWKGVSISTVIFIAGITSIDSSYYEAASIDGATRWQTIRHIVMPLVRSSTNTIITLSLIGGLRCFDLIWAMTKGGPGFATDVLASVVYKQYAAGFYGLSTAGNVIMFAVIAIIAFPLTKFLNSREVYN</sequence>
<dbReference type="GO" id="GO:0055085">
    <property type="term" value="P:transmembrane transport"/>
    <property type="evidence" value="ECO:0007669"/>
    <property type="project" value="InterPro"/>
</dbReference>
<feature type="transmembrane region" description="Helical" evidence="7">
    <location>
        <begin position="68"/>
        <end position="90"/>
    </location>
</feature>
<keyword evidence="5 7" id="KW-1133">Transmembrane helix</keyword>
<dbReference type="EMBL" id="DWYZ01000134">
    <property type="protein sequence ID" value="HJB28524.1"/>
    <property type="molecule type" value="Genomic_DNA"/>
</dbReference>
<keyword evidence="3" id="KW-1003">Cell membrane</keyword>
<comment type="similarity">
    <text evidence="7">Belongs to the binding-protein-dependent transport system permease family.</text>
</comment>
<dbReference type="Gene3D" id="1.10.3720.10">
    <property type="entry name" value="MetI-like"/>
    <property type="match status" value="1"/>
</dbReference>